<reference evidence="7" key="2">
    <citation type="submission" date="2020-04" db="EMBL/GenBank/DDBJ databases">
        <authorList>
            <consortium name="NCBI Genome Project"/>
        </authorList>
    </citation>
    <scope>NUCLEOTIDE SEQUENCE</scope>
    <source>
        <strain evidence="7">CBS 781.70</strain>
    </source>
</reference>
<dbReference type="SUPFAM" id="SSF56801">
    <property type="entry name" value="Acetyl-CoA synthetase-like"/>
    <property type="match status" value="1"/>
</dbReference>
<protein>
    <submittedName>
        <fullName evidence="5 7">Amp dependent CoA ligase</fullName>
    </submittedName>
</protein>
<dbReference type="GO" id="GO:0016405">
    <property type="term" value="F:CoA-ligase activity"/>
    <property type="evidence" value="ECO:0007669"/>
    <property type="project" value="TreeGrafter"/>
</dbReference>
<comment type="similarity">
    <text evidence="1">Belongs to the ATP-dependent AMP-binding enzyme family.</text>
</comment>
<dbReference type="OrthoDB" id="1898221at2759"/>
<dbReference type="Gene3D" id="3.30.300.30">
    <property type="match status" value="1"/>
</dbReference>
<evidence type="ECO:0000259" key="4">
    <source>
        <dbReference type="Pfam" id="PF13193"/>
    </source>
</evidence>
<dbReference type="Pfam" id="PF00501">
    <property type="entry name" value="AMP-binding"/>
    <property type="match status" value="1"/>
</dbReference>
<dbReference type="EMBL" id="ML975225">
    <property type="protein sequence ID" value="KAF1807817.1"/>
    <property type="molecule type" value="Genomic_DNA"/>
</dbReference>
<reference evidence="7" key="3">
    <citation type="submission" date="2025-04" db="UniProtKB">
        <authorList>
            <consortium name="RefSeq"/>
        </authorList>
    </citation>
    <scope>IDENTIFICATION</scope>
    <source>
        <strain evidence="7">CBS 781.70</strain>
    </source>
</reference>
<reference evidence="5 7" key="1">
    <citation type="submission" date="2020-01" db="EMBL/GenBank/DDBJ databases">
        <authorList>
            <consortium name="DOE Joint Genome Institute"/>
            <person name="Haridas S."/>
            <person name="Albert R."/>
            <person name="Binder M."/>
            <person name="Bloem J."/>
            <person name="Labutti K."/>
            <person name="Salamov A."/>
            <person name="Andreopoulos B."/>
            <person name="Baker S.E."/>
            <person name="Barry K."/>
            <person name="Bills G."/>
            <person name="Bluhm B.H."/>
            <person name="Cannon C."/>
            <person name="Castanera R."/>
            <person name="Culley D.E."/>
            <person name="Daum C."/>
            <person name="Ezra D."/>
            <person name="Gonzalez J.B."/>
            <person name="Henrissat B."/>
            <person name="Kuo A."/>
            <person name="Liang C."/>
            <person name="Lipzen A."/>
            <person name="Lutzoni F."/>
            <person name="Magnuson J."/>
            <person name="Mondo S."/>
            <person name="Nolan M."/>
            <person name="Ohm R."/>
            <person name="Pangilinan J."/>
            <person name="Park H.-J."/>
            <person name="Ramirez L."/>
            <person name="Alfaro M."/>
            <person name="Sun H."/>
            <person name="Tritt A."/>
            <person name="Yoshinaga Y."/>
            <person name="Zwiers L.-H."/>
            <person name="Turgeon B.G."/>
            <person name="Goodwin S.B."/>
            <person name="Spatafora J.W."/>
            <person name="Crous P.W."/>
            <person name="Grigoriev I.V."/>
        </authorList>
    </citation>
    <scope>NUCLEOTIDE SEQUENCE</scope>
    <source>
        <strain evidence="5 7">CBS 781.70</strain>
    </source>
</reference>
<dbReference type="GeneID" id="54421052"/>
<dbReference type="AlphaFoldDB" id="A0A6G1FPV0"/>
<dbReference type="PANTHER" id="PTHR24096:SF149">
    <property type="entry name" value="AMP-BINDING DOMAIN-CONTAINING PROTEIN-RELATED"/>
    <property type="match status" value="1"/>
</dbReference>
<dbReference type="Pfam" id="PF13193">
    <property type="entry name" value="AMP-binding_C"/>
    <property type="match status" value="1"/>
</dbReference>
<dbReference type="PANTHER" id="PTHR24096">
    <property type="entry name" value="LONG-CHAIN-FATTY-ACID--COA LIGASE"/>
    <property type="match status" value="1"/>
</dbReference>
<dbReference type="Proteomes" id="UP000504638">
    <property type="component" value="Unplaced"/>
</dbReference>
<dbReference type="PROSITE" id="PS00455">
    <property type="entry name" value="AMP_BINDING"/>
    <property type="match status" value="1"/>
</dbReference>
<name>A0A6G1FPV0_9PEZI</name>
<keyword evidence="2 5" id="KW-0436">Ligase</keyword>
<dbReference type="InterPro" id="IPR025110">
    <property type="entry name" value="AMP-bd_C"/>
</dbReference>
<evidence type="ECO:0000313" key="7">
    <source>
        <dbReference type="RefSeq" id="XP_033529448.1"/>
    </source>
</evidence>
<dbReference type="InterPro" id="IPR045851">
    <property type="entry name" value="AMP-bd_C_sf"/>
</dbReference>
<feature type="domain" description="AMP-dependent synthetase/ligase" evidence="3">
    <location>
        <begin position="46"/>
        <end position="400"/>
    </location>
</feature>
<evidence type="ECO:0000313" key="6">
    <source>
        <dbReference type="Proteomes" id="UP000504638"/>
    </source>
</evidence>
<accession>A0A6G1FPV0</accession>
<gene>
    <name evidence="5 7" type="ORF">P152DRAFT_463164</name>
</gene>
<evidence type="ECO:0000256" key="2">
    <source>
        <dbReference type="ARBA" id="ARBA00022598"/>
    </source>
</evidence>
<organism evidence="5">
    <name type="scientific">Eremomyces bilateralis CBS 781.70</name>
    <dbReference type="NCBI Taxonomy" id="1392243"/>
    <lineage>
        <taxon>Eukaryota</taxon>
        <taxon>Fungi</taxon>
        <taxon>Dikarya</taxon>
        <taxon>Ascomycota</taxon>
        <taxon>Pezizomycotina</taxon>
        <taxon>Dothideomycetes</taxon>
        <taxon>Dothideomycetes incertae sedis</taxon>
        <taxon>Eremomycetales</taxon>
        <taxon>Eremomycetaceae</taxon>
        <taxon>Eremomyces</taxon>
    </lineage>
</organism>
<evidence type="ECO:0000259" key="3">
    <source>
        <dbReference type="Pfam" id="PF00501"/>
    </source>
</evidence>
<feature type="domain" description="AMP-binding enzyme C-terminal" evidence="4">
    <location>
        <begin position="451"/>
        <end position="536"/>
    </location>
</feature>
<evidence type="ECO:0000313" key="5">
    <source>
        <dbReference type="EMBL" id="KAF1807817.1"/>
    </source>
</evidence>
<dbReference type="Gene3D" id="3.40.50.12780">
    <property type="entry name" value="N-terminal domain of ligase-like"/>
    <property type="match status" value="1"/>
</dbReference>
<dbReference type="RefSeq" id="XP_033529448.1">
    <property type="nucleotide sequence ID" value="XM_033680482.1"/>
</dbReference>
<evidence type="ECO:0000256" key="1">
    <source>
        <dbReference type="ARBA" id="ARBA00006432"/>
    </source>
</evidence>
<dbReference type="InterPro" id="IPR020845">
    <property type="entry name" value="AMP-binding_CS"/>
</dbReference>
<proteinExistence type="inferred from homology"/>
<keyword evidence="6" id="KW-1185">Reference proteome</keyword>
<dbReference type="InterPro" id="IPR000873">
    <property type="entry name" value="AMP-dep_synth/lig_dom"/>
</dbReference>
<dbReference type="InterPro" id="IPR042099">
    <property type="entry name" value="ANL_N_sf"/>
</dbReference>
<sequence>MSPHPLAGPYTPLSVDGTLSLSQFMVRFNPDNVPNAKVIHTDTILNKHITYGGLREQAAACAWGLRNLGLGAGKTLLALVPNSTDFVLLAHSTWWSGACFSPANPSATATEIAHFLTLVKPDVVATTPQQLPSLRKGLTLAGCQATIITLISRSAGLPLFPDDITGRTKDEVAPVYDLASDGLDGKTAPAVICFSSGTTGKVKGVVLSHYNLISNVLQFRCSLPSMANSSAREVFFPPYCHIYGLSCVVLQAMWLGAFVCGIPAFDLELFCEKMAEYKANWVHVVPPVAIMLADSDIPLKYDLSSLRRIVIAAAPTKYSLQMRLKDRFSGSVLVLQGYGLSECSPSVLHQHESDEADIGTVGKVLSGTLVRLVNANTHEDVAPGEDGELWVRGPQVMLGYVGDPEATAKSFSSGWLKTGDIMRVDQKGNFWVVDRLKELIKYKGFQVAPSELEDLLISHPYVLEAAVTSIYDDTQATELPRAYVTLTKEVMARHDLNVEEALQEIHQWLDGQVAGYKKLRGGIFYMRELPKTASGKILRRLLRSATPQASPSKL</sequence>